<name>A0ABR2WUF2_9FUNG</name>
<comment type="subcellular location">
    <subcellularLocation>
        <location evidence="4">Membrane</location>
        <topology evidence="4">Multi-pass membrane protein</topology>
    </subcellularLocation>
</comment>
<keyword evidence="6" id="KW-1185">Reference proteome</keyword>
<evidence type="ECO:0000313" key="6">
    <source>
        <dbReference type="Proteomes" id="UP001479436"/>
    </source>
</evidence>
<feature type="transmembrane region" description="Helical" evidence="4">
    <location>
        <begin position="53"/>
        <end position="73"/>
    </location>
</feature>
<comment type="caution">
    <text evidence="5">The sequence shown here is derived from an EMBL/GenBank/DDBJ whole genome shotgun (WGS) entry which is preliminary data.</text>
</comment>
<feature type="transmembrane region" description="Helical" evidence="4">
    <location>
        <begin position="116"/>
        <end position="133"/>
    </location>
</feature>
<keyword evidence="4" id="KW-0813">Transport</keyword>
<keyword evidence="4" id="KW-0406">Ion transport</keyword>
<dbReference type="PANTHER" id="PTHR12483">
    <property type="entry name" value="SOLUTE CARRIER FAMILY 31 COPPER TRANSPORTERS"/>
    <property type="match status" value="1"/>
</dbReference>
<proteinExistence type="inferred from homology"/>
<feature type="transmembrane region" description="Helical" evidence="4">
    <location>
        <begin position="139"/>
        <end position="156"/>
    </location>
</feature>
<keyword evidence="4" id="KW-0186">Copper</keyword>
<dbReference type="Proteomes" id="UP001479436">
    <property type="component" value="Unassembled WGS sequence"/>
</dbReference>
<keyword evidence="1 4" id="KW-0812">Transmembrane</keyword>
<keyword evidence="2 4" id="KW-1133">Transmembrane helix</keyword>
<evidence type="ECO:0000313" key="5">
    <source>
        <dbReference type="EMBL" id="KAK9765108.1"/>
    </source>
</evidence>
<sequence>MDHSMMGHDMTSHAGHQMGHDMTGHDECSMQMVFNWDYENLCVVFRWWRITSFPTLLVSFVLVFAMTASYEMLRDYTRNWERKVQTSLQNRTRDRAPTEDERGFVFLSQSQQIKRAVLYAGQVFVSFFLMLVFMTYNGYLIIATVLGAGFGFYMFGGDRMSAVKSMACH</sequence>
<gene>
    <name evidence="5" type="primary">CTR2_3</name>
    <name evidence="5" type="ORF">K7432_006830</name>
</gene>
<evidence type="ECO:0000256" key="1">
    <source>
        <dbReference type="ARBA" id="ARBA00022692"/>
    </source>
</evidence>
<dbReference type="PANTHER" id="PTHR12483:SF115">
    <property type="entry name" value="COPPER TRANSPORT PROTEIN"/>
    <property type="match status" value="1"/>
</dbReference>
<evidence type="ECO:0000256" key="2">
    <source>
        <dbReference type="ARBA" id="ARBA00022989"/>
    </source>
</evidence>
<dbReference type="InterPro" id="IPR007274">
    <property type="entry name" value="Cop_transporter"/>
</dbReference>
<evidence type="ECO:0000256" key="3">
    <source>
        <dbReference type="ARBA" id="ARBA00023136"/>
    </source>
</evidence>
<dbReference type="Pfam" id="PF04145">
    <property type="entry name" value="Ctr"/>
    <property type="match status" value="1"/>
</dbReference>
<dbReference type="EMBL" id="JASJQH010000315">
    <property type="protein sequence ID" value="KAK9765108.1"/>
    <property type="molecule type" value="Genomic_DNA"/>
</dbReference>
<protein>
    <recommendedName>
        <fullName evidence="4">Copper transport protein</fullName>
    </recommendedName>
</protein>
<keyword evidence="4" id="KW-0187">Copper transport</keyword>
<accession>A0ABR2WUF2</accession>
<organism evidence="5 6">
    <name type="scientific">Basidiobolus ranarum</name>
    <dbReference type="NCBI Taxonomy" id="34480"/>
    <lineage>
        <taxon>Eukaryota</taxon>
        <taxon>Fungi</taxon>
        <taxon>Fungi incertae sedis</taxon>
        <taxon>Zoopagomycota</taxon>
        <taxon>Entomophthoromycotina</taxon>
        <taxon>Basidiobolomycetes</taxon>
        <taxon>Basidiobolales</taxon>
        <taxon>Basidiobolaceae</taxon>
        <taxon>Basidiobolus</taxon>
    </lineage>
</organism>
<evidence type="ECO:0000256" key="4">
    <source>
        <dbReference type="RuleBase" id="RU367022"/>
    </source>
</evidence>
<reference evidence="5 6" key="1">
    <citation type="submission" date="2023-04" db="EMBL/GenBank/DDBJ databases">
        <title>Genome of Basidiobolus ranarum AG-B5.</title>
        <authorList>
            <person name="Stajich J.E."/>
            <person name="Carter-House D."/>
            <person name="Gryganskyi A."/>
        </authorList>
    </citation>
    <scope>NUCLEOTIDE SEQUENCE [LARGE SCALE GENOMIC DNA]</scope>
    <source>
        <strain evidence="5 6">AG-B5</strain>
    </source>
</reference>
<comment type="similarity">
    <text evidence="4">Belongs to the copper transporter (Ctr) (TC 1.A.56) family. SLC31A subfamily.</text>
</comment>
<keyword evidence="3 4" id="KW-0472">Membrane</keyword>